<evidence type="ECO:0008006" key="3">
    <source>
        <dbReference type="Google" id="ProtNLM"/>
    </source>
</evidence>
<reference evidence="1 2" key="1">
    <citation type="submission" date="2021-01" db="EMBL/GenBank/DDBJ databases">
        <title>WGS of actinomycetes isolated from Thailand.</title>
        <authorList>
            <person name="Thawai C."/>
        </authorList>
    </citation>
    <scope>NUCLEOTIDE SEQUENCE [LARGE SCALE GENOMIC DNA]</scope>
    <source>
        <strain evidence="1 2">CA1R205</strain>
    </source>
</reference>
<accession>A0ABS1NC93</accession>
<protein>
    <recommendedName>
        <fullName evidence="3">SMI1/KNR4 family protein</fullName>
    </recommendedName>
</protein>
<dbReference type="RefSeq" id="WP_201874962.1">
    <property type="nucleotide sequence ID" value="NZ_JAERRF010000006.1"/>
</dbReference>
<gene>
    <name evidence="1" type="ORF">JK363_12880</name>
</gene>
<name>A0ABS1NC93_9ACTN</name>
<dbReference type="EMBL" id="JAERRF010000006">
    <property type="protein sequence ID" value="MBL1097560.1"/>
    <property type="molecule type" value="Genomic_DNA"/>
</dbReference>
<sequence length="214" mass="24092">MGVTSAWAISAHHDTFIDTLAPRMLPLIVAERAAPEAQRQWRRWQDRPLPDWRAWGESFGCHDETERADLDSFVQLTTAGEHMQELYSGGDRDDPFWIVDDVWERGADPDRMFFSAHRKDYAVASLFHAIGPSRAALLPGWCGNFLLTSAQIRQTLPLVERALGFTPEERIAAEEQDRLDYSADEESVLDGPLRQWRDAAAAGLGLCGAALHLY</sequence>
<comment type="caution">
    <text evidence="1">The sequence shown here is derived from an EMBL/GenBank/DDBJ whole genome shotgun (WGS) entry which is preliminary data.</text>
</comment>
<proteinExistence type="predicted"/>
<keyword evidence="2" id="KW-1185">Reference proteome</keyword>
<evidence type="ECO:0000313" key="2">
    <source>
        <dbReference type="Proteomes" id="UP000634229"/>
    </source>
</evidence>
<organism evidence="1 2">
    <name type="scientific">Streptomyces coffeae</name>
    <dbReference type="NCBI Taxonomy" id="621382"/>
    <lineage>
        <taxon>Bacteria</taxon>
        <taxon>Bacillati</taxon>
        <taxon>Actinomycetota</taxon>
        <taxon>Actinomycetes</taxon>
        <taxon>Kitasatosporales</taxon>
        <taxon>Streptomycetaceae</taxon>
        <taxon>Streptomyces</taxon>
    </lineage>
</organism>
<dbReference type="Proteomes" id="UP000634229">
    <property type="component" value="Unassembled WGS sequence"/>
</dbReference>
<evidence type="ECO:0000313" key="1">
    <source>
        <dbReference type="EMBL" id="MBL1097560.1"/>
    </source>
</evidence>